<dbReference type="InterPro" id="IPR029058">
    <property type="entry name" value="AB_hydrolase_fold"/>
</dbReference>
<gene>
    <name evidence="4" type="ORF">GCM10011403_23400</name>
</gene>
<dbReference type="Gene3D" id="3.40.50.1820">
    <property type="entry name" value="alpha/beta hydrolase"/>
    <property type="match status" value="1"/>
</dbReference>
<proteinExistence type="predicted"/>
<evidence type="ECO:0000313" key="5">
    <source>
        <dbReference type="Proteomes" id="UP000627715"/>
    </source>
</evidence>
<feature type="signal peptide" evidence="2">
    <location>
        <begin position="1"/>
        <end position="30"/>
    </location>
</feature>
<dbReference type="RefSeq" id="WP_229694665.1">
    <property type="nucleotide sequence ID" value="NZ_BMIY01000010.1"/>
</dbReference>
<evidence type="ECO:0000256" key="1">
    <source>
        <dbReference type="ARBA" id="ARBA00022801"/>
    </source>
</evidence>
<dbReference type="Proteomes" id="UP000627715">
    <property type="component" value="Unassembled WGS sequence"/>
</dbReference>
<evidence type="ECO:0000259" key="3">
    <source>
        <dbReference type="Pfam" id="PF00561"/>
    </source>
</evidence>
<organism evidence="4 5">
    <name type="scientific">Pseudohongiella nitratireducens</name>
    <dbReference type="NCBI Taxonomy" id="1768907"/>
    <lineage>
        <taxon>Bacteria</taxon>
        <taxon>Pseudomonadati</taxon>
        <taxon>Pseudomonadota</taxon>
        <taxon>Gammaproteobacteria</taxon>
        <taxon>Pseudomonadales</taxon>
        <taxon>Pseudohongiellaceae</taxon>
        <taxon>Pseudohongiella</taxon>
    </lineage>
</organism>
<sequence length="320" mass="35835">MTVASRSLFSSLSRSLGCMMTALSISPAISADVWQEVEHGFVDNDGVKIHYAAMGDGPLVVMIHGFPDFWYSWRHQMDGLKGNYRVVAIDQRGYNQSDKPTGNENYAMPRMVSDIAAVIAHFGVDKATVVGHDWGGMVAWNVAFRRPELVERLVIMNLPHPNGLNREMTINPDQRANSDYAQRFKAGSPTDPDIFFDGPMTPQTLSSWVTDPEVRVRYQEAFEHSDFDAMLAYYKQNYPDLPEFSDQAPPPNPHIPKPTMPVLIFHGLADTALDARGLNNTWEWIDAETTIVTIPGAGHFVQQDAAEKVTNTLTWWLSAH</sequence>
<protein>
    <submittedName>
        <fullName evidence="4">Epoxide hydrolase</fullName>
    </submittedName>
</protein>
<evidence type="ECO:0000256" key="2">
    <source>
        <dbReference type="SAM" id="SignalP"/>
    </source>
</evidence>
<evidence type="ECO:0000313" key="4">
    <source>
        <dbReference type="EMBL" id="GFZ79624.1"/>
    </source>
</evidence>
<dbReference type="PRINTS" id="PR00111">
    <property type="entry name" value="ABHYDROLASE"/>
</dbReference>
<dbReference type="SUPFAM" id="SSF53474">
    <property type="entry name" value="alpha/beta-Hydrolases"/>
    <property type="match status" value="1"/>
</dbReference>
<keyword evidence="5" id="KW-1185">Reference proteome</keyword>
<keyword evidence="1 4" id="KW-0378">Hydrolase</keyword>
<feature type="domain" description="AB hydrolase-1" evidence="3">
    <location>
        <begin position="58"/>
        <end position="178"/>
    </location>
</feature>
<dbReference type="InterPro" id="IPR000639">
    <property type="entry name" value="Epox_hydrolase-like"/>
</dbReference>
<dbReference type="EMBL" id="BMIY01000010">
    <property type="protein sequence ID" value="GFZ79624.1"/>
    <property type="molecule type" value="Genomic_DNA"/>
</dbReference>
<comment type="caution">
    <text evidence="4">The sequence shown here is derived from an EMBL/GenBank/DDBJ whole genome shotgun (WGS) entry which is preliminary data.</text>
</comment>
<feature type="chain" id="PRO_5037011742" evidence="2">
    <location>
        <begin position="31"/>
        <end position="320"/>
    </location>
</feature>
<dbReference type="PANTHER" id="PTHR43329">
    <property type="entry name" value="EPOXIDE HYDROLASE"/>
    <property type="match status" value="1"/>
</dbReference>
<dbReference type="Pfam" id="PF00561">
    <property type="entry name" value="Abhydrolase_1"/>
    <property type="match status" value="1"/>
</dbReference>
<dbReference type="InterPro" id="IPR000073">
    <property type="entry name" value="AB_hydrolase_1"/>
</dbReference>
<accession>A0A916QMB8</accession>
<dbReference type="AlphaFoldDB" id="A0A916QMB8"/>
<dbReference type="PRINTS" id="PR00412">
    <property type="entry name" value="EPOXHYDRLASE"/>
</dbReference>
<reference evidence="4" key="1">
    <citation type="journal article" date="2014" name="Int. J. Syst. Evol. Microbiol.">
        <title>Complete genome sequence of Corynebacterium casei LMG S-19264T (=DSM 44701T), isolated from a smear-ripened cheese.</title>
        <authorList>
            <consortium name="US DOE Joint Genome Institute (JGI-PGF)"/>
            <person name="Walter F."/>
            <person name="Albersmeier A."/>
            <person name="Kalinowski J."/>
            <person name="Ruckert C."/>
        </authorList>
    </citation>
    <scope>NUCLEOTIDE SEQUENCE</scope>
    <source>
        <strain evidence="4">CGMCC 1.15425</strain>
    </source>
</reference>
<name>A0A916QMB8_9GAMM</name>
<reference evidence="4" key="2">
    <citation type="submission" date="2020-09" db="EMBL/GenBank/DDBJ databases">
        <authorList>
            <person name="Sun Q."/>
            <person name="Zhou Y."/>
        </authorList>
    </citation>
    <scope>NUCLEOTIDE SEQUENCE</scope>
    <source>
        <strain evidence="4">CGMCC 1.15425</strain>
    </source>
</reference>
<dbReference type="GO" id="GO:0016787">
    <property type="term" value="F:hydrolase activity"/>
    <property type="evidence" value="ECO:0007669"/>
    <property type="project" value="UniProtKB-KW"/>
</dbReference>
<keyword evidence="2" id="KW-0732">Signal</keyword>